<dbReference type="InterPro" id="IPR005151">
    <property type="entry name" value="Tail-specific_protease"/>
</dbReference>
<dbReference type="EMBL" id="AP029612">
    <property type="protein sequence ID" value="BFG70659.1"/>
    <property type="molecule type" value="Genomic_DNA"/>
</dbReference>
<dbReference type="Pfam" id="PF03572">
    <property type="entry name" value="Peptidase_S41"/>
    <property type="match status" value="1"/>
</dbReference>
<organism evidence="2">
    <name type="scientific">Sediminibacterium sp. KACHI17</name>
    <dbReference type="NCBI Taxonomy" id="1751071"/>
    <lineage>
        <taxon>Bacteria</taxon>
        <taxon>Pseudomonadati</taxon>
        <taxon>Bacteroidota</taxon>
        <taxon>Chitinophagia</taxon>
        <taxon>Chitinophagales</taxon>
        <taxon>Chitinophagaceae</taxon>
        <taxon>Sediminibacterium</taxon>
    </lineage>
</organism>
<dbReference type="PANTHER" id="PTHR32060:SF22">
    <property type="entry name" value="CARBOXYL-TERMINAL-PROCESSING PEPTIDASE 3, CHLOROPLASTIC"/>
    <property type="match status" value="1"/>
</dbReference>
<dbReference type="AlphaFoldDB" id="A0AAT9GJ47"/>
<accession>A0AAT9GJ47</accession>
<sequence>MRLVNLRYFSLCISITAFLLVVSSFIDADRPFQQQKITDKAEAYFSFAKAYGYIRYFYPSDESSLIDWDRFAWYGASKITNSRLPVLLELSELFSSIGSNISFAPTGSIKSSPRLFNDTSTIVFWQHLGDGKESIRYPFKSMRVNRLAKKLPESSNDFGSISKLLLAEKYKGKKVRVRTHLQIDGSFIGAAYLTIAYKPSGADSRSITTQGQKLTVGQWETHELITDIPDNTEKCQVGITTILQTGSVMINNLEIDTEIDKKWVLTDSYDFNKVEKEKLSTEWKPFGPNQDIEVLHIKNQKVIRFTRSSGALQIHPPLFKISIPEQQYLIKNIGTNLQIGFPLVLQLKNEHTFPQVPLSKLALLKNELAAISDTSLTNVSINTRIANVILLWNRLQHFHPDNPFQTAEWDVKLKNAIKRSLTDNSIEDHRETLTQMVRDLNDSHMTMYYSSTLYPDFYLPIQWDLIEGKLMITKVLDQNLDLKVGTIIHKVDNIPAIQYWQKILSNTIGATASRRSYKAIEESLRGNENSEITITIKTNNNTIKTYILKRTLNQFAYNKASSSMQTLQKFKSVSPGVYYVNLEQISWNELEGHIQELAEAKGIIFDVRGYPKWRNIEILKHLTRKTILGVTDGIPRIIYPDREKMSFDYQEPIEYQPSKPFFMGRIVFLTNGKALSYAENVMEIVQYYRLGTIIGDKTAGTTGTINMCYLFGGLMTPWTGMRVLKQDGSLYNGRGVTPDISVRPSIRGIKNNEDELINYALQLINKK</sequence>
<dbReference type="SUPFAM" id="SSF52096">
    <property type="entry name" value="ClpP/crotonase"/>
    <property type="match status" value="1"/>
</dbReference>
<gene>
    <name evidence="2" type="ORF">KACHI17_15400</name>
</gene>
<dbReference type="GO" id="GO:0004175">
    <property type="term" value="F:endopeptidase activity"/>
    <property type="evidence" value="ECO:0007669"/>
    <property type="project" value="TreeGrafter"/>
</dbReference>
<reference evidence="2" key="1">
    <citation type="submission" date="2024-02" db="EMBL/GenBank/DDBJ databases">
        <title>Sediminibacterium planktonica sp. nov. and Sediminibacterium longus sp. nov., isolated from surface lake and river water.</title>
        <authorList>
            <person name="Watanabe K."/>
            <person name="Takemine S."/>
            <person name="Ishii Y."/>
            <person name="Ogata Y."/>
            <person name="Shindo C."/>
            <person name="Suda W."/>
        </authorList>
    </citation>
    <scope>NUCLEOTIDE SEQUENCE</scope>
    <source>
        <strain evidence="2">KACHI17</strain>
    </source>
</reference>
<dbReference type="SMART" id="SM00245">
    <property type="entry name" value="TSPc"/>
    <property type="match status" value="1"/>
</dbReference>
<dbReference type="InterPro" id="IPR029045">
    <property type="entry name" value="ClpP/crotonase-like_dom_sf"/>
</dbReference>
<dbReference type="RefSeq" id="WP_353548300.1">
    <property type="nucleotide sequence ID" value="NZ_AP029612.1"/>
</dbReference>
<evidence type="ECO:0000259" key="1">
    <source>
        <dbReference type="SMART" id="SM00245"/>
    </source>
</evidence>
<protein>
    <recommendedName>
        <fullName evidence="1">Tail specific protease domain-containing protein</fullName>
    </recommendedName>
</protein>
<dbReference type="Gene3D" id="3.90.226.10">
    <property type="entry name" value="2-enoyl-CoA Hydratase, Chain A, domain 1"/>
    <property type="match status" value="1"/>
</dbReference>
<dbReference type="GO" id="GO:0008236">
    <property type="term" value="F:serine-type peptidase activity"/>
    <property type="evidence" value="ECO:0007669"/>
    <property type="project" value="InterPro"/>
</dbReference>
<proteinExistence type="predicted"/>
<evidence type="ECO:0000313" key="2">
    <source>
        <dbReference type="EMBL" id="BFG70659.1"/>
    </source>
</evidence>
<dbReference type="GO" id="GO:0006508">
    <property type="term" value="P:proteolysis"/>
    <property type="evidence" value="ECO:0007669"/>
    <property type="project" value="InterPro"/>
</dbReference>
<name>A0AAT9GJ47_9BACT</name>
<feature type="domain" description="Tail specific protease" evidence="1">
    <location>
        <begin position="529"/>
        <end position="743"/>
    </location>
</feature>
<dbReference type="PANTHER" id="PTHR32060">
    <property type="entry name" value="TAIL-SPECIFIC PROTEASE"/>
    <property type="match status" value="1"/>
</dbReference>